<keyword evidence="1" id="KW-0805">Transcription regulation</keyword>
<protein>
    <submittedName>
        <fullName evidence="5">AraC family transcriptional regulator ligand-binding domain-containing protein</fullName>
    </submittedName>
</protein>
<dbReference type="Pfam" id="PF12833">
    <property type="entry name" value="HTH_18"/>
    <property type="match status" value="1"/>
</dbReference>
<dbReference type="InterPro" id="IPR020449">
    <property type="entry name" value="Tscrpt_reg_AraC-type_HTH"/>
</dbReference>
<dbReference type="Gene3D" id="1.10.10.60">
    <property type="entry name" value="Homeodomain-like"/>
    <property type="match status" value="1"/>
</dbReference>
<dbReference type="Proteomes" id="UP001596060">
    <property type="component" value="Unassembled WGS sequence"/>
</dbReference>
<evidence type="ECO:0000256" key="3">
    <source>
        <dbReference type="ARBA" id="ARBA00023163"/>
    </source>
</evidence>
<gene>
    <name evidence="5" type="ORF">ACFPN9_13965</name>
</gene>
<accession>A0ABW0P6I5</accession>
<feature type="domain" description="HTH araC/xylS-type" evidence="4">
    <location>
        <begin position="238"/>
        <end position="338"/>
    </location>
</feature>
<evidence type="ECO:0000256" key="1">
    <source>
        <dbReference type="ARBA" id="ARBA00023015"/>
    </source>
</evidence>
<dbReference type="RefSeq" id="WP_377817190.1">
    <property type="nucleotide sequence ID" value="NZ_JBHSLU010000040.1"/>
</dbReference>
<name>A0ABW0P6I5_9HYPH</name>
<reference evidence="6" key="1">
    <citation type="journal article" date="2019" name="Int. J. Syst. Evol. Microbiol.">
        <title>The Global Catalogue of Microorganisms (GCM) 10K type strain sequencing project: providing services to taxonomists for standard genome sequencing and annotation.</title>
        <authorList>
            <consortium name="The Broad Institute Genomics Platform"/>
            <consortium name="The Broad Institute Genome Sequencing Center for Infectious Disease"/>
            <person name="Wu L."/>
            <person name="Ma J."/>
        </authorList>
    </citation>
    <scope>NUCLEOTIDE SEQUENCE [LARGE SCALE GENOMIC DNA]</scope>
    <source>
        <strain evidence="6">CCUG 43117</strain>
    </source>
</reference>
<proteinExistence type="predicted"/>
<dbReference type="InterPro" id="IPR009057">
    <property type="entry name" value="Homeodomain-like_sf"/>
</dbReference>
<keyword evidence="6" id="KW-1185">Reference proteome</keyword>
<dbReference type="InterPro" id="IPR018060">
    <property type="entry name" value="HTH_AraC"/>
</dbReference>
<dbReference type="InterPro" id="IPR032687">
    <property type="entry name" value="AraC-type_N"/>
</dbReference>
<evidence type="ECO:0000259" key="4">
    <source>
        <dbReference type="PROSITE" id="PS01124"/>
    </source>
</evidence>
<organism evidence="5 6">
    <name type="scientific">Bosea massiliensis</name>
    <dbReference type="NCBI Taxonomy" id="151419"/>
    <lineage>
        <taxon>Bacteria</taxon>
        <taxon>Pseudomonadati</taxon>
        <taxon>Pseudomonadota</taxon>
        <taxon>Alphaproteobacteria</taxon>
        <taxon>Hyphomicrobiales</taxon>
        <taxon>Boseaceae</taxon>
        <taxon>Bosea</taxon>
    </lineage>
</organism>
<dbReference type="PROSITE" id="PS01124">
    <property type="entry name" value="HTH_ARAC_FAMILY_2"/>
    <property type="match status" value="1"/>
</dbReference>
<dbReference type="PANTHER" id="PTHR47894">
    <property type="entry name" value="HTH-TYPE TRANSCRIPTIONAL REGULATOR GADX"/>
    <property type="match status" value="1"/>
</dbReference>
<dbReference type="Pfam" id="PF12625">
    <property type="entry name" value="Arabinose_bd"/>
    <property type="match status" value="1"/>
</dbReference>
<keyword evidence="3" id="KW-0804">Transcription</keyword>
<evidence type="ECO:0000256" key="2">
    <source>
        <dbReference type="ARBA" id="ARBA00023125"/>
    </source>
</evidence>
<dbReference type="PANTHER" id="PTHR47894:SF1">
    <property type="entry name" value="HTH-TYPE TRANSCRIPTIONAL REGULATOR VQSM"/>
    <property type="match status" value="1"/>
</dbReference>
<sequence length="349" mass="40340">MEALDLATCSSHYFRETLRGAERLGFNAHDFLKHIDLAPDEVNDPAWRGSSEKLAELVQLVWLLLGDEFMGFTQQRCKPGVFAMMCNVVIHEQTIAAVMRKGVLFYDLFTDEIDMTFTEDGGSYFFEVTFKHPEHDPNHYFLEFWLSIWYRAICWFSGRTIAMKRAEFSYPKPIGRAEELRYIFPTVQRFSQSKTRLVFDEDLAAVSNIRSRTELKAMLNSAPLVFMMVPASIGSISRRLRNDILATSSERVAFPQLEYFAEAYGMSTQTLRRRLKDEGTSFRRVVEGIRRDLALSSLLKTKKSVAVIAERLGYSETRAFTRAFSQWTGLTPRAYRKQMLAQFKEPTRD</sequence>
<keyword evidence="2" id="KW-0238">DNA-binding</keyword>
<evidence type="ECO:0000313" key="5">
    <source>
        <dbReference type="EMBL" id="MFC5506364.1"/>
    </source>
</evidence>
<dbReference type="SMART" id="SM00342">
    <property type="entry name" value="HTH_ARAC"/>
    <property type="match status" value="1"/>
</dbReference>
<dbReference type="EMBL" id="JBHSLU010000040">
    <property type="protein sequence ID" value="MFC5506364.1"/>
    <property type="molecule type" value="Genomic_DNA"/>
</dbReference>
<dbReference type="PRINTS" id="PR00032">
    <property type="entry name" value="HTHARAC"/>
</dbReference>
<evidence type="ECO:0000313" key="6">
    <source>
        <dbReference type="Proteomes" id="UP001596060"/>
    </source>
</evidence>
<dbReference type="SUPFAM" id="SSF46689">
    <property type="entry name" value="Homeodomain-like"/>
    <property type="match status" value="1"/>
</dbReference>
<comment type="caution">
    <text evidence="5">The sequence shown here is derived from an EMBL/GenBank/DDBJ whole genome shotgun (WGS) entry which is preliminary data.</text>
</comment>